<dbReference type="AlphaFoldDB" id="A0A1H0PJA5"/>
<evidence type="ECO:0000313" key="2">
    <source>
        <dbReference type="EMBL" id="SDP05192.1"/>
    </source>
</evidence>
<dbReference type="Gene3D" id="3.40.50.10320">
    <property type="entry name" value="LmbE-like"/>
    <property type="match status" value="1"/>
</dbReference>
<dbReference type="RefSeq" id="WP_074571577.1">
    <property type="nucleotide sequence ID" value="NZ_FNJQ01000005.1"/>
</dbReference>
<dbReference type="Pfam" id="PF02585">
    <property type="entry name" value="PIG-L"/>
    <property type="match status" value="1"/>
</dbReference>
<gene>
    <name evidence="2" type="ORF">SAMN05216366_10571</name>
</gene>
<accession>A0A1H0PJA5</accession>
<protein>
    <submittedName>
        <fullName evidence="2">GlcNAc-PI de-N-acetylase</fullName>
    </submittedName>
</protein>
<dbReference type="Proteomes" id="UP000182412">
    <property type="component" value="Unassembled WGS sequence"/>
</dbReference>
<sequence length="545" mass="62194">MSDKVANSFFQQDYHGVRVLVLAPHPDDEINVAGNMIYSLGHMGAEVFVLYSTNGDFDCPPEKRFAEVEDALELLGVDADHYALLGYGDTYNGSGKPQHVYHAQTTMCSPAGHRETYGITGHEDYHFIKHGQHSAYTKANFLSDLQEYILDIQAEIIFCVDFDLHADHRALSLAFEQAMENILSRKDNAYYPTVYKRFAYATGFTAIRDFSAMNLQETKRPVAGKVESYHYDLVDKSVYQWDKRVRFPVHSNLRKGLFKENPLAQAIFRHSSQHNEKNAYGLLNSDEIFWERRTDDLACKAEITASSGNVQPMRAFLRLHPMDINAEIPRWQHELWRPEQGDKAKQLHYQWEQPQTIEQICLYGAMCDTVSVKEIRIMFPDGEILTVGPLPIDGAPLVVDVNKKDVLALTIQLNSMVGEYGGLSACEIFPSRFGKTIIKPFVKITLDDNFVYNYGCQKDDREIQLSCYKYGTSQAVSYEVLSGNAQIVEERLIWDDNGPVTLKAVLVDDSSVYDIAVLYRWGIKDRLINTIRNFANRLYIKWVKA</sequence>
<proteinExistence type="predicted"/>
<dbReference type="InterPro" id="IPR024078">
    <property type="entry name" value="LmbE-like_dom_sf"/>
</dbReference>
<dbReference type="EMBL" id="FNJQ01000005">
    <property type="protein sequence ID" value="SDP05192.1"/>
    <property type="molecule type" value="Genomic_DNA"/>
</dbReference>
<name>A0A1H0PJA5_SELRU</name>
<dbReference type="InterPro" id="IPR003737">
    <property type="entry name" value="GlcNAc_PI_deacetylase-related"/>
</dbReference>
<dbReference type="Pfam" id="PF24135">
    <property type="entry name" value="DUF7402"/>
    <property type="match status" value="1"/>
</dbReference>
<organism evidence="2 3">
    <name type="scientific">Selenomonas ruminantium</name>
    <dbReference type="NCBI Taxonomy" id="971"/>
    <lineage>
        <taxon>Bacteria</taxon>
        <taxon>Bacillati</taxon>
        <taxon>Bacillota</taxon>
        <taxon>Negativicutes</taxon>
        <taxon>Selenomonadales</taxon>
        <taxon>Selenomonadaceae</taxon>
        <taxon>Selenomonas</taxon>
    </lineage>
</organism>
<dbReference type="SUPFAM" id="SSF102588">
    <property type="entry name" value="LmbE-like"/>
    <property type="match status" value="1"/>
</dbReference>
<dbReference type="PANTHER" id="PTHR12993:SF29">
    <property type="entry name" value="BLR3841 PROTEIN"/>
    <property type="match status" value="1"/>
</dbReference>
<dbReference type="PANTHER" id="PTHR12993">
    <property type="entry name" value="N-ACETYLGLUCOSAMINYL-PHOSPHATIDYLINOSITOL DE-N-ACETYLASE-RELATED"/>
    <property type="match status" value="1"/>
</dbReference>
<dbReference type="GO" id="GO:0016811">
    <property type="term" value="F:hydrolase activity, acting on carbon-nitrogen (but not peptide) bonds, in linear amides"/>
    <property type="evidence" value="ECO:0007669"/>
    <property type="project" value="TreeGrafter"/>
</dbReference>
<evidence type="ECO:0000259" key="1">
    <source>
        <dbReference type="Pfam" id="PF24135"/>
    </source>
</evidence>
<feature type="domain" description="DUF7402" evidence="1">
    <location>
        <begin position="296"/>
        <end position="427"/>
    </location>
</feature>
<evidence type="ECO:0000313" key="3">
    <source>
        <dbReference type="Proteomes" id="UP000182412"/>
    </source>
</evidence>
<dbReference type="InterPro" id="IPR055826">
    <property type="entry name" value="DUF7402"/>
</dbReference>
<reference evidence="2 3" key="1">
    <citation type="submission" date="2016-10" db="EMBL/GenBank/DDBJ databases">
        <authorList>
            <person name="de Groot N.N."/>
        </authorList>
    </citation>
    <scope>NUCLEOTIDE SEQUENCE [LARGE SCALE GENOMIC DNA]</scope>
    <source>
        <strain evidence="2 3">S137</strain>
    </source>
</reference>
<dbReference type="OrthoDB" id="9815144at2"/>